<dbReference type="SUPFAM" id="SSF47384">
    <property type="entry name" value="Homodimeric domain of signal transducing histidine kinase"/>
    <property type="match status" value="1"/>
</dbReference>
<keyword evidence="10" id="KW-1133">Transmembrane helix</keyword>
<dbReference type="SMART" id="SM00028">
    <property type="entry name" value="TPR"/>
    <property type="match status" value="3"/>
</dbReference>
<feature type="coiled-coil region" evidence="9">
    <location>
        <begin position="370"/>
        <end position="407"/>
    </location>
</feature>
<evidence type="ECO:0000256" key="10">
    <source>
        <dbReference type="SAM" id="Phobius"/>
    </source>
</evidence>
<dbReference type="InterPro" id="IPR003594">
    <property type="entry name" value="HATPase_dom"/>
</dbReference>
<dbReference type="InterPro" id="IPR011006">
    <property type="entry name" value="CheY-like_superfamily"/>
</dbReference>
<feature type="modified residue" description="4-aspartylphosphate" evidence="7">
    <location>
        <position position="757"/>
    </location>
</feature>
<evidence type="ECO:0000256" key="7">
    <source>
        <dbReference type="PROSITE-ProRule" id="PRU00169"/>
    </source>
</evidence>
<evidence type="ECO:0000259" key="12">
    <source>
        <dbReference type="PROSITE" id="PS50110"/>
    </source>
</evidence>
<evidence type="ECO:0000256" key="6">
    <source>
        <dbReference type="ARBA" id="ARBA00023012"/>
    </source>
</evidence>
<dbReference type="InterPro" id="IPR019734">
    <property type="entry name" value="TPR_rpt"/>
</dbReference>
<dbReference type="CDD" id="cd16922">
    <property type="entry name" value="HATPase_EvgS-ArcB-TorS-like"/>
    <property type="match status" value="1"/>
</dbReference>
<reference evidence="13 14" key="1">
    <citation type="submission" date="2015-12" db="EMBL/GenBank/DDBJ databases">
        <title>Intraspecies pangenome expansion in the marine bacterium Alteromonas.</title>
        <authorList>
            <person name="Lopez-Perez M."/>
            <person name="Rodriguez-Valera F."/>
        </authorList>
    </citation>
    <scope>NUCLEOTIDE SEQUENCE [LARGE SCALE GENOMIC DNA]</scope>
    <source>
        <strain evidence="13 14">UM8</strain>
    </source>
</reference>
<evidence type="ECO:0000256" key="2">
    <source>
        <dbReference type="ARBA" id="ARBA00012438"/>
    </source>
</evidence>
<accession>A0AAC8XJN3</accession>
<dbReference type="SUPFAM" id="SSF48452">
    <property type="entry name" value="TPR-like"/>
    <property type="match status" value="1"/>
</dbReference>
<evidence type="ECO:0000256" key="3">
    <source>
        <dbReference type="ARBA" id="ARBA00022553"/>
    </source>
</evidence>
<dbReference type="Gene3D" id="3.30.565.10">
    <property type="entry name" value="Histidine kinase-like ATPase, C-terminal domain"/>
    <property type="match status" value="1"/>
</dbReference>
<dbReference type="EMBL" id="CP013928">
    <property type="protein sequence ID" value="AMJ78044.1"/>
    <property type="molecule type" value="Genomic_DNA"/>
</dbReference>
<name>A0AAC8XJN3_9ALTE</name>
<dbReference type="Gene3D" id="3.40.50.2300">
    <property type="match status" value="1"/>
</dbReference>
<protein>
    <recommendedName>
        <fullName evidence="2">histidine kinase</fullName>
        <ecNumber evidence="2">2.7.13.3</ecNumber>
    </recommendedName>
</protein>
<keyword evidence="3 7" id="KW-0597">Phosphoprotein</keyword>
<dbReference type="CDD" id="cd17546">
    <property type="entry name" value="REC_hyHK_CKI1_RcsC-like"/>
    <property type="match status" value="1"/>
</dbReference>
<organism evidence="13 14">
    <name type="scientific">Alteromonas mediterranea</name>
    <dbReference type="NCBI Taxonomy" id="314275"/>
    <lineage>
        <taxon>Bacteria</taxon>
        <taxon>Pseudomonadati</taxon>
        <taxon>Pseudomonadota</taxon>
        <taxon>Gammaproteobacteria</taxon>
        <taxon>Alteromonadales</taxon>
        <taxon>Alteromonadaceae</taxon>
        <taxon>Alteromonas/Salinimonas group</taxon>
        <taxon>Alteromonas</taxon>
    </lineage>
</organism>
<dbReference type="Pfam" id="PF13424">
    <property type="entry name" value="TPR_12"/>
    <property type="match status" value="1"/>
</dbReference>
<evidence type="ECO:0000256" key="4">
    <source>
        <dbReference type="ARBA" id="ARBA00022679"/>
    </source>
</evidence>
<dbReference type="Gene3D" id="1.10.287.130">
    <property type="match status" value="1"/>
</dbReference>
<dbReference type="FunFam" id="3.30.565.10:FF:000010">
    <property type="entry name" value="Sensor histidine kinase RcsC"/>
    <property type="match status" value="1"/>
</dbReference>
<keyword evidence="4" id="KW-0808">Transferase</keyword>
<evidence type="ECO:0000313" key="14">
    <source>
        <dbReference type="Proteomes" id="UP000061468"/>
    </source>
</evidence>
<dbReference type="InterPro" id="IPR003661">
    <property type="entry name" value="HisK_dim/P_dom"/>
</dbReference>
<keyword evidence="9" id="KW-0175">Coiled coil</keyword>
<evidence type="ECO:0000256" key="8">
    <source>
        <dbReference type="PROSITE-ProRule" id="PRU00339"/>
    </source>
</evidence>
<keyword evidence="10" id="KW-0472">Membrane</keyword>
<proteinExistence type="predicted"/>
<keyword evidence="6" id="KW-0902">Two-component regulatory system</keyword>
<keyword evidence="5 13" id="KW-0418">Kinase</keyword>
<evidence type="ECO:0000256" key="9">
    <source>
        <dbReference type="SAM" id="Coils"/>
    </source>
</evidence>
<dbReference type="PROSITE" id="PS50109">
    <property type="entry name" value="HIS_KIN"/>
    <property type="match status" value="1"/>
</dbReference>
<dbReference type="PANTHER" id="PTHR43047">
    <property type="entry name" value="TWO-COMPONENT HISTIDINE PROTEIN KINASE"/>
    <property type="match status" value="1"/>
</dbReference>
<feature type="domain" description="Response regulatory" evidence="12">
    <location>
        <begin position="708"/>
        <end position="823"/>
    </location>
</feature>
<dbReference type="PROSITE" id="PS50110">
    <property type="entry name" value="RESPONSE_REGULATORY"/>
    <property type="match status" value="1"/>
</dbReference>
<dbReference type="InterPro" id="IPR011990">
    <property type="entry name" value="TPR-like_helical_dom_sf"/>
</dbReference>
<comment type="catalytic activity">
    <reaction evidence="1">
        <text>ATP + protein L-histidine = ADP + protein N-phospho-L-histidine.</text>
        <dbReference type="EC" id="2.7.13.3"/>
    </reaction>
</comment>
<dbReference type="InterPro" id="IPR001789">
    <property type="entry name" value="Sig_transdc_resp-reg_receiver"/>
</dbReference>
<dbReference type="InterPro" id="IPR036890">
    <property type="entry name" value="HATPase_C_sf"/>
</dbReference>
<keyword evidence="10" id="KW-0812">Transmembrane</keyword>
<dbReference type="AlphaFoldDB" id="A0AAC8XJN3"/>
<dbReference type="Pfam" id="PF00512">
    <property type="entry name" value="HisKA"/>
    <property type="match status" value="1"/>
</dbReference>
<dbReference type="PROSITE" id="PS50293">
    <property type="entry name" value="TPR_REGION"/>
    <property type="match status" value="1"/>
</dbReference>
<dbReference type="Gene3D" id="1.25.40.10">
    <property type="entry name" value="Tetratricopeptide repeat domain"/>
    <property type="match status" value="1"/>
</dbReference>
<evidence type="ECO:0000256" key="1">
    <source>
        <dbReference type="ARBA" id="ARBA00000085"/>
    </source>
</evidence>
<dbReference type="SMART" id="SM00387">
    <property type="entry name" value="HATPase_c"/>
    <property type="match status" value="1"/>
</dbReference>
<keyword evidence="8" id="KW-0802">TPR repeat</keyword>
<dbReference type="SMART" id="SM00388">
    <property type="entry name" value="HisKA"/>
    <property type="match status" value="1"/>
</dbReference>
<dbReference type="RefSeq" id="WP_041702657.1">
    <property type="nucleotide sequence ID" value="NZ_CAXGIV010000121.1"/>
</dbReference>
<feature type="transmembrane region" description="Helical" evidence="10">
    <location>
        <begin position="410"/>
        <end position="433"/>
    </location>
</feature>
<dbReference type="InterPro" id="IPR004358">
    <property type="entry name" value="Sig_transdc_His_kin-like_C"/>
</dbReference>
<dbReference type="SUPFAM" id="SSF52172">
    <property type="entry name" value="CheY-like"/>
    <property type="match status" value="1"/>
</dbReference>
<dbReference type="EC" id="2.7.13.3" evidence="2"/>
<feature type="repeat" description="TPR" evidence="8">
    <location>
        <begin position="205"/>
        <end position="238"/>
    </location>
</feature>
<sequence length="826" mass="92414">MGAFHVHASIADRVNEIRLQVETTSPMPIGAAIDELETLLLSDTLKVDEKRAVAALYVRYQLLIHQRPDENILRELQGLEDNSKDGLIIAAGIARMYGISANYTEAYNRFDAIISAPSIPADVKAYALIYQILTYSEGQVFAPNAELINTVNDLLITHDLSRLRPLYDSIVADYYQSVSAFDLALRFYEKSLKGAQAANQRILESDNLYAIGILYRNLGNYDKAIIYFERAVEHDKEIDINYSEFLAIYGIATTYYRAGDLKSAIALSEKVLTHTLSSSFYNSEIYRLKAEAHLTLGELDEAYQSLELARQLYDENREDEQTTWRAQLEKTAAYITAARGNYKLAFEQFEVFHEAYLQAKKYEDLELIESANLVQQITQEKERANLLENENKAFEEALLLKNEAQRTQRLFSTLLTILVALTMVTIVIILILLRKSKQANALYLSAKEKAEQHSCLKSEFISNISHEIRTPLNAIIGFGQTVDKRSSDLQTKTLTRKIVTASEMLLQLINDLLDFSKIEAGKLTLAIRPHDIKSSIHTLRDIFSDQAQRKGLHLELNIDENLSSELMFDELRFKQIMANLISNAVKFSQEGSVQIGISLIEACDSHCVLHCWVKDNGIGISKENQAKLFTPFTQAESSIARKYGGTGLGLNITNNLLKLMGSSLSVESEVNKGTTFSFDITFAIASDVEHVASTDSSDKLPCTLAGKRVLLAEDNDINVEVIKALLEEFSLDLHHVSNGQEAINAVANNQFDLVLMDVQMPEVDGLSATRHIRQTLKMHTPSIALTANAMQHDIDECLAAGMNAHVGKPVDKAHLVDTLRRYLTAG</sequence>
<feature type="domain" description="Histidine kinase" evidence="11">
    <location>
        <begin position="463"/>
        <end position="684"/>
    </location>
</feature>
<gene>
    <name evidence="13" type="ORF">AV942_06865</name>
</gene>
<dbReference type="SMART" id="SM00448">
    <property type="entry name" value="REC"/>
    <property type="match status" value="1"/>
</dbReference>
<dbReference type="PRINTS" id="PR00344">
    <property type="entry name" value="BCTRLSENSOR"/>
</dbReference>
<dbReference type="Pfam" id="PF02518">
    <property type="entry name" value="HATPase_c"/>
    <property type="match status" value="1"/>
</dbReference>
<dbReference type="Pfam" id="PF00072">
    <property type="entry name" value="Response_reg"/>
    <property type="match status" value="1"/>
</dbReference>
<evidence type="ECO:0000256" key="5">
    <source>
        <dbReference type="ARBA" id="ARBA00022777"/>
    </source>
</evidence>
<dbReference type="CDD" id="cd00082">
    <property type="entry name" value="HisKA"/>
    <property type="match status" value="1"/>
</dbReference>
<dbReference type="GO" id="GO:0000155">
    <property type="term" value="F:phosphorelay sensor kinase activity"/>
    <property type="evidence" value="ECO:0007669"/>
    <property type="project" value="InterPro"/>
</dbReference>
<dbReference type="InterPro" id="IPR005467">
    <property type="entry name" value="His_kinase_dom"/>
</dbReference>
<evidence type="ECO:0000259" key="11">
    <source>
        <dbReference type="PROSITE" id="PS50109"/>
    </source>
</evidence>
<dbReference type="SUPFAM" id="SSF55874">
    <property type="entry name" value="ATPase domain of HSP90 chaperone/DNA topoisomerase II/histidine kinase"/>
    <property type="match status" value="1"/>
</dbReference>
<dbReference type="Proteomes" id="UP000061468">
    <property type="component" value="Chromosome"/>
</dbReference>
<evidence type="ECO:0000313" key="13">
    <source>
        <dbReference type="EMBL" id="AMJ78044.1"/>
    </source>
</evidence>
<dbReference type="InterPro" id="IPR036097">
    <property type="entry name" value="HisK_dim/P_sf"/>
</dbReference>
<dbReference type="PROSITE" id="PS50005">
    <property type="entry name" value="TPR"/>
    <property type="match status" value="1"/>
</dbReference>